<comment type="caution">
    <text evidence="2">The sequence shown here is derived from an EMBL/GenBank/DDBJ whole genome shotgun (WGS) entry which is preliminary data.</text>
</comment>
<dbReference type="PaxDb" id="67767-A0A0J7N5H8"/>
<dbReference type="EMBL" id="LBMM01009681">
    <property type="protein sequence ID" value="KMQ87950.1"/>
    <property type="molecule type" value="Genomic_DNA"/>
</dbReference>
<dbReference type="Proteomes" id="UP000036403">
    <property type="component" value="Unassembled WGS sequence"/>
</dbReference>
<protein>
    <recommendedName>
        <fullName evidence="1">Mutator-like transposase domain-containing protein</fullName>
    </recommendedName>
</protein>
<reference evidence="2 3" key="1">
    <citation type="submission" date="2015-04" db="EMBL/GenBank/DDBJ databases">
        <title>Lasius niger genome sequencing.</title>
        <authorList>
            <person name="Konorov E.A."/>
            <person name="Nikitin M.A."/>
            <person name="Kirill M.V."/>
            <person name="Chang P."/>
        </authorList>
    </citation>
    <scope>NUCLEOTIDE SEQUENCE [LARGE SCALE GENOMIC DNA]</scope>
    <source>
        <tissue evidence="2">Whole</tissue>
    </source>
</reference>
<organism evidence="2 3">
    <name type="scientific">Lasius niger</name>
    <name type="common">Black garden ant</name>
    <dbReference type="NCBI Taxonomy" id="67767"/>
    <lineage>
        <taxon>Eukaryota</taxon>
        <taxon>Metazoa</taxon>
        <taxon>Ecdysozoa</taxon>
        <taxon>Arthropoda</taxon>
        <taxon>Hexapoda</taxon>
        <taxon>Insecta</taxon>
        <taxon>Pterygota</taxon>
        <taxon>Neoptera</taxon>
        <taxon>Endopterygota</taxon>
        <taxon>Hymenoptera</taxon>
        <taxon>Apocrita</taxon>
        <taxon>Aculeata</taxon>
        <taxon>Formicoidea</taxon>
        <taxon>Formicidae</taxon>
        <taxon>Formicinae</taxon>
        <taxon>Lasius</taxon>
        <taxon>Lasius</taxon>
    </lineage>
</organism>
<evidence type="ECO:0000313" key="2">
    <source>
        <dbReference type="EMBL" id="KMQ87950.1"/>
    </source>
</evidence>
<feature type="domain" description="Mutator-like transposase" evidence="1">
    <location>
        <begin position="41"/>
        <end position="283"/>
    </location>
</feature>
<dbReference type="AlphaFoldDB" id="A0A0J7N5H8"/>
<gene>
    <name evidence="2" type="ORF">RF55_12641</name>
</gene>
<name>A0A0J7N5H8_LASNI</name>
<sequence>MYVTLKCQMCHYEKTICSEPEEPETLDNVNMAMVAGTSYAQLKEQCAVAGKVEKQLALERNEVINGIPYITVVADGSWMKRSYGNAYNSPSGIGAIIGYRTKKLLFVGVRNKYCTAVCDMVERKGIKSKTHKCYKNFNRNESSTRMESDAIVEGFKCSLEMHGLIFKTVIADGDSSVYQTIIDNRPYSEQMVTVKKIECTNHLLRNLCKKLKVVTEMTQPKTQRQRGFTELRNVVKNILNIRQEVEKAAELRRKDQQTPQHCKAMELQNDILNIPSHVFGEHK</sequence>
<evidence type="ECO:0000259" key="1">
    <source>
        <dbReference type="Pfam" id="PF20700"/>
    </source>
</evidence>
<evidence type="ECO:0000313" key="3">
    <source>
        <dbReference type="Proteomes" id="UP000036403"/>
    </source>
</evidence>
<proteinExistence type="predicted"/>
<dbReference type="InterPro" id="IPR049012">
    <property type="entry name" value="Mutator_transp_dom"/>
</dbReference>
<dbReference type="OrthoDB" id="7699847at2759"/>
<keyword evidence="3" id="KW-1185">Reference proteome</keyword>
<dbReference type="Pfam" id="PF20700">
    <property type="entry name" value="Mutator"/>
    <property type="match status" value="1"/>
</dbReference>
<accession>A0A0J7N5H8</accession>